<evidence type="ECO:0000313" key="3">
    <source>
        <dbReference type="EMBL" id="CAF1422326.1"/>
    </source>
</evidence>
<dbReference type="InterPro" id="IPR016162">
    <property type="entry name" value="Ald_DH_N"/>
</dbReference>
<organism evidence="3 5">
    <name type="scientific">Didymodactylos carnosus</name>
    <dbReference type="NCBI Taxonomy" id="1234261"/>
    <lineage>
        <taxon>Eukaryota</taxon>
        <taxon>Metazoa</taxon>
        <taxon>Spiralia</taxon>
        <taxon>Gnathifera</taxon>
        <taxon>Rotifera</taxon>
        <taxon>Eurotatoria</taxon>
        <taxon>Bdelloidea</taxon>
        <taxon>Philodinida</taxon>
        <taxon>Philodinidae</taxon>
        <taxon>Didymodactylos</taxon>
    </lineage>
</organism>
<dbReference type="Gene3D" id="3.40.605.10">
    <property type="entry name" value="Aldehyde Dehydrogenase, Chain A, domain 1"/>
    <property type="match status" value="1"/>
</dbReference>
<dbReference type="PANTHER" id="PTHR42862:SF1">
    <property type="entry name" value="DELTA-1-PYRROLINE-5-CARBOXYLATE DEHYDROGENASE 2, ISOFORM A-RELATED"/>
    <property type="match status" value="1"/>
</dbReference>
<accession>A0A815MCI9</accession>
<dbReference type="GO" id="GO:0010133">
    <property type="term" value="P:L-proline catabolic process to L-glutamate"/>
    <property type="evidence" value="ECO:0007669"/>
    <property type="project" value="TreeGrafter"/>
</dbReference>
<keyword evidence="1" id="KW-0560">Oxidoreductase</keyword>
<dbReference type="SUPFAM" id="SSF53720">
    <property type="entry name" value="ALDH-like"/>
    <property type="match status" value="1"/>
</dbReference>
<evidence type="ECO:0008006" key="6">
    <source>
        <dbReference type="Google" id="ProtNLM"/>
    </source>
</evidence>
<dbReference type="GO" id="GO:0003842">
    <property type="term" value="F:L-glutamate gamma-semialdehyde dehydrogenase activity"/>
    <property type="evidence" value="ECO:0007669"/>
    <property type="project" value="TreeGrafter"/>
</dbReference>
<keyword evidence="5" id="KW-1185">Reference proteome</keyword>
<evidence type="ECO:0000256" key="1">
    <source>
        <dbReference type="ARBA" id="ARBA00023002"/>
    </source>
</evidence>
<comment type="caution">
    <text evidence="3">The sequence shown here is derived from an EMBL/GenBank/DDBJ whole genome shotgun (WGS) entry which is preliminary data.</text>
</comment>
<dbReference type="EMBL" id="CAJNOQ010018218">
    <property type="protein sequence ID" value="CAF1422326.1"/>
    <property type="molecule type" value="Genomic_DNA"/>
</dbReference>
<keyword evidence="2" id="KW-0520">NAD</keyword>
<dbReference type="Proteomes" id="UP000681722">
    <property type="component" value="Unassembled WGS sequence"/>
</dbReference>
<dbReference type="EMBL" id="CAJOBC010083649">
    <property type="protein sequence ID" value="CAF4304873.1"/>
    <property type="molecule type" value="Genomic_DNA"/>
</dbReference>
<dbReference type="OrthoDB" id="5322683at2759"/>
<sequence>MYNPLGLVKKVIEQLGRFHRPTTQDGKEVWTNDIQRQVVPFDHKTTIAEFCYADRSVIQKAIDSALKNRIKWNMLPVEQRANIFLKV</sequence>
<evidence type="ECO:0000313" key="4">
    <source>
        <dbReference type="EMBL" id="CAF4304873.1"/>
    </source>
</evidence>
<dbReference type="GO" id="GO:0005759">
    <property type="term" value="C:mitochondrial matrix"/>
    <property type="evidence" value="ECO:0007669"/>
    <property type="project" value="TreeGrafter"/>
</dbReference>
<dbReference type="AlphaFoldDB" id="A0A815MCI9"/>
<name>A0A815MCI9_9BILA</name>
<dbReference type="Proteomes" id="UP000663829">
    <property type="component" value="Unassembled WGS sequence"/>
</dbReference>
<dbReference type="InterPro" id="IPR016161">
    <property type="entry name" value="Ald_DH/histidinol_DH"/>
</dbReference>
<reference evidence="3" key="1">
    <citation type="submission" date="2021-02" db="EMBL/GenBank/DDBJ databases">
        <authorList>
            <person name="Nowell W R."/>
        </authorList>
    </citation>
    <scope>NUCLEOTIDE SEQUENCE</scope>
</reference>
<evidence type="ECO:0000256" key="2">
    <source>
        <dbReference type="ARBA" id="ARBA00023027"/>
    </source>
</evidence>
<dbReference type="InterPro" id="IPR050485">
    <property type="entry name" value="Proline_metab_enzyme"/>
</dbReference>
<proteinExistence type="predicted"/>
<gene>
    <name evidence="3" type="ORF">GPM918_LOCUS33753</name>
    <name evidence="4" type="ORF">SRO942_LOCUS34443</name>
</gene>
<dbReference type="PANTHER" id="PTHR42862">
    <property type="entry name" value="DELTA-1-PYRROLINE-5-CARBOXYLATE DEHYDROGENASE 1, ISOFORM A-RELATED"/>
    <property type="match status" value="1"/>
</dbReference>
<evidence type="ECO:0000313" key="5">
    <source>
        <dbReference type="Proteomes" id="UP000663829"/>
    </source>
</evidence>
<protein>
    <recommendedName>
        <fullName evidence="6">Aldehyde dehydrogenase domain-containing protein</fullName>
    </recommendedName>
</protein>